<evidence type="ECO:0000313" key="3">
    <source>
        <dbReference type="Proteomes" id="UP000008694"/>
    </source>
</evidence>
<keyword evidence="3" id="KW-1185">Reference proteome</keyword>
<feature type="domain" description="FKB95-like N-terminal Kelch" evidence="1">
    <location>
        <begin position="1"/>
        <end position="240"/>
    </location>
</feature>
<protein>
    <recommendedName>
        <fullName evidence="1">FKB95-like N-terminal Kelch domain-containing protein</fullName>
    </recommendedName>
</protein>
<dbReference type="InterPro" id="IPR006652">
    <property type="entry name" value="Kelch_1"/>
</dbReference>
<proteinExistence type="predicted"/>
<dbReference type="SMART" id="SM00612">
    <property type="entry name" value="Kelch"/>
    <property type="match status" value="1"/>
</dbReference>
<dbReference type="Gramene" id="fgenesh1_pg.C_scaffold_6002843">
    <property type="protein sequence ID" value="fgenesh1_pg.C_scaffold_6002843"/>
    <property type="gene ID" value="fgenesh1_pg.C_scaffold_6002843"/>
</dbReference>
<name>D7M085_ARALL</name>
<dbReference type="PANTHER" id="PTHR24414">
    <property type="entry name" value="F-BOX/KELCH-REPEAT PROTEIN SKIP4"/>
    <property type="match status" value="1"/>
</dbReference>
<evidence type="ECO:0000313" key="2">
    <source>
        <dbReference type="EMBL" id="EFH50974.1"/>
    </source>
</evidence>
<dbReference type="InterPro" id="IPR050354">
    <property type="entry name" value="F-box/kelch-repeat_ARATH"/>
</dbReference>
<dbReference type="Pfam" id="PF25210">
    <property type="entry name" value="Kelch_FKB95"/>
    <property type="match status" value="1"/>
</dbReference>
<organism evidence="3">
    <name type="scientific">Arabidopsis lyrata subsp. lyrata</name>
    <name type="common">Lyre-leaved rock-cress</name>
    <dbReference type="NCBI Taxonomy" id="81972"/>
    <lineage>
        <taxon>Eukaryota</taxon>
        <taxon>Viridiplantae</taxon>
        <taxon>Streptophyta</taxon>
        <taxon>Embryophyta</taxon>
        <taxon>Tracheophyta</taxon>
        <taxon>Spermatophyta</taxon>
        <taxon>Magnoliopsida</taxon>
        <taxon>eudicotyledons</taxon>
        <taxon>Gunneridae</taxon>
        <taxon>Pentapetalae</taxon>
        <taxon>rosids</taxon>
        <taxon>malvids</taxon>
        <taxon>Brassicales</taxon>
        <taxon>Brassicaceae</taxon>
        <taxon>Camelineae</taxon>
        <taxon>Arabidopsis</taxon>
    </lineage>
</organism>
<dbReference type="Gene3D" id="2.120.10.80">
    <property type="entry name" value="Kelch-type beta propeller"/>
    <property type="match status" value="1"/>
</dbReference>
<dbReference type="PANTHER" id="PTHR24414:SF82">
    <property type="entry name" value="GALACTOSE OXIDASE_KELCH REPEAT SUPERFAMILY PROTEIN"/>
    <property type="match status" value="1"/>
</dbReference>
<accession>D7M085</accession>
<dbReference type="eggNOG" id="KOG1072">
    <property type="taxonomic scope" value="Eukaryota"/>
</dbReference>
<dbReference type="Proteomes" id="UP000008694">
    <property type="component" value="Unassembled WGS sequence"/>
</dbReference>
<evidence type="ECO:0000259" key="1">
    <source>
        <dbReference type="Pfam" id="PF25210"/>
    </source>
</evidence>
<dbReference type="InterPro" id="IPR057499">
    <property type="entry name" value="Kelch_FKB95"/>
</dbReference>
<dbReference type="AlphaFoldDB" id="D7M085"/>
<sequence>MVSVPACNYCPLSWLTSTAIGSYIYMIGGYINGAPSSRVFFFDCRSHTWHEAPSMPVARNYPFVNVLDGKIYVVDDRNVSDSSNLIDFFDPKKQIWEQVPNPSAEITGSYIARSLVLDEKLYLFGQFGYRSVVYKPKENTWDVVGLEKLLWLVTISSSCVIDNNRPWRVLEGLEEFRKLSTLHSGVRLVNYGGKIAVLWEKKVRAIGGSNKKMIWCAVIALERRNTQEIYGKIEWCDVVLTVSKSCYLFEVVAVNV</sequence>
<dbReference type="EMBL" id="GL348718">
    <property type="protein sequence ID" value="EFH50974.1"/>
    <property type="molecule type" value="Genomic_DNA"/>
</dbReference>
<reference evidence="3" key="1">
    <citation type="journal article" date="2011" name="Nat. Genet.">
        <title>The Arabidopsis lyrata genome sequence and the basis of rapid genome size change.</title>
        <authorList>
            <person name="Hu T.T."/>
            <person name="Pattyn P."/>
            <person name="Bakker E.G."/>
            <person name="Cao J."/>
            <person name="Cheng J.-F."/>
            <person name="Clark R.M."/>
            <person name="Fahlgren N."/>
            <person name="Fawcett J.A."/>
            <person name="Grimwood J."/>
            <person name="Gundlach H."/>
            <person name="Haberer G."/>
            <person name="Hollister J.D."/>
            <person name="Ossowski S."/>
            <person name="Ottilar R.P."/>
            <person name="Salamov A.A."/>
            <person name="Schneeberger K."/>
            <person name="Spannagl M."/>
            <person name="Wang X."/>
            <person name="Yang L."/>
            <person name="Nasrallah M.E."/>
            <person name="Bergelson J."/>
            <person name="Carrington J.C."/>
            <person name="Gaut B.S."/>
            <person name="Schmutz J."/>
            <person name="Mayer K.F.X."/>
            <person name="Van de Peer Y."/>
            <person name="Grigoriev I.V."/>
            <person name="Nordborg M."/>
            <person name="Weigel D."/>
            <person name="Guo Y.-L."/>
        </authorList>
    </citation>
    <scope>NUCLEOTIDE SEQUENCE [LARGE SCALE GENOMIC DNA]</scope>
    <source>
        <strain evidence="3">cv. MN47</strain>
    </source>
</reference>
<dbReference type="HOGENOM" id="CLU_032521_3_0_1"/>
<dbReference type="InterPro" id="IPR015915">
    <property type="entry name" value="Kelch-typ_b-propeller"/>
</dbReference>
<dbReference type="SUPFAM" id="SSF117281">
    <property type="entry name" value="Kelch motif"/>
    <property type="match status" value="1"/>
</dbReference>
<gene>
    <name evidence="2" type="ORF">ARALYDRAFT_352250</name>
</gene>